<dbReference type="AlphaFoldDB" id="A0A1S7S5P6"/>
<evidence type="ECO:0000256" key="3">
    <source>
        <dbReference type="ARBA" id="ARBA00023004"/>
    </source>
</evidence>
<dbReference type="SUPFAM" id="SSF54862">
    <property type="entry name" value="4Fe-4S ferredoxins"/>
    <property type="match status" value="1"/>
</dbReference>
<dbReference type="PROSITE" id="PS51379">
    <property type="entry name" value="4FE4S_FER_2"/>
    <property type="match status" value="2"/>
</dbReference>
<dbReference type="RefSeq" id="WP_003504133.1">
    <property type="nucleotide sequence ID" value="NZ_LT009731.1"/>
</dbReference>
<keyword evidence="2" id="KW-0479">Metal-binding</keyword>
<dbReference type="Pfam" id="PF13237">
    <property type="entry name" value="Fer4_10"/>
    <property type="match status" value="1"/>
</dbReference>
<dbReference type="InterPro" id="IPR017896">
    <property type="entry name" value="4Fe4S_Fe-S-bd"/>
</dbReference>
<evidence type="ECO:0000256" key="1">
    <source>
        <dbReference type="ARBA" id="ARBA00022485"/>
    </source>
</evidence>
<evidence type="ECO:0000313" key="7">
    <source>
        <dbReference type="Proteomes" id="UP000191897"/>
    </source>
</evidence>
<dbReference type="InterPro" id="IPR017900">
    <property type="entry name" value="4Fe4S_Fe_S_CS"/>
</dbReference>
<sequence length="106" mass="12003">MIEVLDKDACTDCNLCVQVCPTNVFEAMPEGPPVILRQDSCQTCFMCEAYCPVDALYVDPDAEAVHGLTLDSVRASNLFGSYRKAIGWHKDTRQRRHIDDHFRLPQ</sequence>
<evidence type="ECO:0000259" key="5">
    <source>
        <dbReference type="PROSITE" id="PS51379"/>
    </source>
</evidence>
<dbReference type="Proteomes" id="UP000191897">
    <property type="component" value="Unassembled WGS sequence"/>
</dbReference>
<protein>
    <submittedName>
        <fullName evidence="6">4Fe-4S ferredoxin</fullName>
    </submittedName>
</protein>
<feature type="domain" description="4Fe-4S ferredoxin-type" evidence="5">
    <location>
        <begin position="1"/>
        <end position="30"/>
    </location>
</feature>
<dbReference type="PROSITE" id="PS00198">
    <property type="entry name" value="4FE4S_FER_1"/>
    <property type="match status" value="2"/>
</dbReference>
<dbReference type="PANTHER" id="PTHR43687:SF1">
    <property type="entry name" value="FERREDOXIN III"/>
    <property type="match status" value="1"/>
</dbReference>
<accession>A0A1S7S5P6</accession>
<organism evidence="6 7">
    <name type="scientific">Agrobacterium tumefaciens str. Kerr 14</name>
    <dbReference type="NCBI Taxonomy" id="1183424"/>
    <lineage>
        <taxon>Bacteria</taxon>
        <taxon>Pseudomonadati</taxon>
        <taxon>Pseudomonadota</taxon>
        <taxon>Alphaproteobacteria</taxon>
        <taxon>Hyphomicrobiales</taxon>
        <taxon>Rhizobiaceae</taxon>
        <taxon>Rhizobium/Agrobacterium group</taxon>
        <taxon>Agrobacterium</taxon>
        <taxon>Agrobacterium tumefaciens complex</taxon>
    </lineage>
</organism>
<name>A0A1S7S5P6_AGRTU</name>
<reference evidence="6 7" key="1">
    <citation type="submission" date="2016-01" db="EMBL/GenBank/DDBJ databases">
        <authorList>
            <person name="Oliw E.H."/>
        </authorList>
    </citation>
    <scope>NUCLEOTIDE SEQUENCE [LARGE SCALE GENOMIC DNA]</scope>
    <source>
        <strain evidence="6 7">Kerr 14</strain>
    </source>
</reference>
<keyword evidence="4" id="KW-0411">Iron-sulfur</keyword>
<dbReference type="InterPro" id="IPR050572">
    <property type="entry name" value="Fe-S_Ferredoxin"/>
</dbReference>
<gene>
    <name evidence="6" type="ORF">AGR4C_Lc90033</name>
</gene>
<evidence type="ECO:0000256" key="2">
    <source>
        <dbReference type="ARBA" id="ARBA00022723"/>
    </source>
</evidence>
<keyword evidence="3" id="KW-0408">Iron</keyword>
<evidence type="ECO:0000313" key="6">
    <source>
        <dbReference type="EMBL" id="CUX62980.1"/>
    </source>
</evidence>
<dbReference type="Gene3D" id="3.30.70.20">
    <property type="match status" value="1"/>
</dbReference>
<keyword evidence="1" id="KW-0004">4Fe-4S</keyword>
<proteinExistence type="predicted"/>
<feature type="domain" description="4Fe-4S ferredoxin-type" evidence="5">
    <location>
        <begin position="31"/>
        <end position="61"/>
    </location>
</feature>
<dbReference type="PANTHER" id="PTHR43687">
    <property type="entry name" value="ADENYLYLSULFATE REDUCTASE, BETA SUBUNIT"/>
    <property type="match status" value="1"/>
</dbReference>
<dbReference type="GO" id="GO:0046872">
    <property type="term" value="F:metal ion binding"/>
    <property type="evidence" value="ECO:0007669"/>
    <property type="project" value="UniProtKB-KW"/>
</dbReference>
<dbReference type="EMBL" id="FBWC01000031">
    <property type="protein sequence ID" value="CUX62980.1"/>
    <property type="molecule type" value="Genomic_DNA"/>
</dbReference>
<dbReference type="GO" id="GO:0051539">
    <property type="term" value="F:4 iron, 4 sulfur cluster binding"/>
    <property type="evidence" value="ECO:0007669"/>
    <property type="project" value="UniProtKB-KW"/>
</dbReference>
<evidence type="ECO:0000256" key="4">
    <source>
        <dbReference type="ARBA" id="ARBA00023014"/>
    </source>
</evidence>